<feature type="non-terminal residue" evidence="1">
    <location>
        <position position="1"/>
    </location>
</feature>
<evidence type="ECO:0000313" key="2">
    <source>
        <dbReference type="Proteomes" id="UP000242146"/>
    </source>
</evidence>
<organism evidence="1 2">
    <name type="scientific">Hesseltinella vesiculosa</name>
    <dbReference type="NCBI Taxonomy" id="101127"/>
    <lineage>
        <taxon>Eukaryota</taxon>
        <taxon>Fungi</taxon>
        <taxon>Fungi incertae sedis</taxon>
        <taxon>Mucoromycota</taxon>
        <taxon>Mucoromycotina</taxon>
        <taxon>Mucoromycetes</taxon>
        <taxon>Mucorales</taxon>
        <taxon>Cunninghamellaceae</taxon>
        <taxon>Hesseltinella</taxon>
    </lineage>
</organism>
<dbReference type="AlphaFoldDB" id="A0A1X2GI60"/>
<accession>A0A1X2GI60</accession>
<dbReference type="EMBL" id="MCGT01000013">
    <property type="protein sequence ID" value="ORX54379.1"/>
    <property type="molecule type" value="Genomic_DNA"/>
</dbReference>
<evidence type="ECO:0000313" key="1">
    <source>
        <dbReference type="EMBL" id="ORX54379.1"/>
    </source>
</evidence>
<name>A0A1X2GI60_9FUNG</name>
<keyword evidence="2" id="KW-1185">Reference proteome</keyword>
<dbReference type="OrthoDB" id="2435739at2759"/>
<feature type="non-terminal residue" evidence="1">
    <location>
        <position position="88"/>
    </location>
</feature>
<protein>
    <submittedName>
        <fullName evidence="1">Uncharacterized protein</fullName>
    </submittedName>
</protein>
<proteinExistence type="predicted"/>
<gene>
    <name evidence="1" type="ORF">DM01DRAFT_1267638</name>
</gene>
<comment type="caution">
    <text evidence="1">The sequence shown here is derived from an EMBL/GenBank/DDBJ whole genome shotgun (WGS) entry which is preliminary data.</text>
</comment>
<sequence length="88" mass="9650">IVNTVEVYYRSPALDVHREIPQSARGVASASSLPPVTTKYPNTWVTTLHTREGNKLCIGTKTSNLLVTSNLRIDRKVQANVAALPTTF</sequence>
<dbReference type="Proteomes" id="UP000242146">
    <property type="component" value="Unassembled WGS sequence"/>
</dbReference>
<reference evidence="1 2" key="1">
    <citation type="submission" date="2016-07" db="EMBL/GenBank/DDBJ databases">
        <title>Pervasive Adenine N6-methylation of Active Genes in Fungi.</title>
        <authorList>
            <consortium name="DOE Joint Genome Institute"/>
            <person name="Mondo S.J."/>
            <person name="Dannebaum R.O."/>
            <person name="Kuo R.C."/>
            <person name="Labutti K."/>
            <person name="Haridas S."/>
            <person name="Kuo A."/>
            <person name="Salamov A."/>
            <person name="Ahrendt S.R."/>
            <person name="Lipzen A."/>
            <person name="Sullivan W."/>
            <person name="Andreopoulos W.B."/>
            <person name="Clum A."/>
            <person name="Lindquist E."/>
            <person name="Daum C."/>
            <person name="Ramamoorthy G.K."/>
            <person name="Gryganskyi A."/>
            <person name="Culley D."/>
            <person name="Magnuson J.K."/>
            <person name="James T.Y."/>
            <person name="O'Malley M.A."/>
            <person name="Stajich J.E."/>
            <person name="Spatafora J.W."/>
            <person name="Visel A."/>
            <person name="Grigoriev I.V."/>
        </authorList>
    </citation>
    <scope>NUCLEOTIDE SEQUENCE [LARGE SCALE GENOMIC DNA]</scope>
    <source>
        <strain evidence="1 2">NRRL 3301</strain>
    </source>
</reference>